<dbReference type="InterPro" id="IPR001496">
    <property type="entry name" value="SOCS_box"/>
</dbReference>
<sequence length="247" mass="27494">MMLHLASSKLFDLETKQTDNILFMELQAFKALSYPLHEVIISKRHDLLHQLIVDGCRVNAGNFDAVTPLHVACLAGDFTSVQMLLQAGANVNVRDIDGANPLCDACNNGNLNSVELLLDYGADVNPKLSLTTPLHEATLKGANVNVAKTHITSLHQAAANNSQPMVQLLLEYGACVYATDTGGKRPVHLTRVDTEIYHLLKYAESNPWTLMELCRFRLRWSLGVKGLQQLDKLRLPTFLKHYVQYKS</sequence>
<dbReference type="Proteomes" id="UP001208570">
    <property type="component" value="Unassembled WGS sequence"/>
</dbReference>
<dbReference type="FunFam" id="1.10.750.20:FF:000001">
    <property type="entry name" value="Ankyrin repeat and SOCS box containing 1"/>
    <property type="match status" value="1"/>
</dbReference>
<dbReference type="PROSITE" id="PS50225">
    <property type="entry name" value="SOCS"/>
    <property type="match status" value="1"/>
</dbReference>
<comment type="similarity">
    <text evidence="1">Belongs to the ankyrin SOCS box (ASB) family.</text>
</comment>
<gene>
    <name evidence="6" type="ORF">LSH36_1185g00009</name>
</gene>
<evidence type="ECO:0000259" key="5">
    <source>
        <dbReference type="PROSITE" id="PS50225"/>
    </source>
</evidence>
<proteinExistence type="inferred from homology"/>
<accession>A0AAD9MP98</accession>
<organism evidence="6 7">
    <name type="scientific">Paralvinella palmiformis</name>
    <dbReference type="NCBI Taxonomy" id="53620"/>
    <lineage>
        <taxon>Eukaryota</taxon>
        <taxon>Metazoa</taxon>
        <taxon>Spiralia</taxon>
        <taxon>Lophotrochozoa</taxon>
        <taxon>Annelida</taxon>
        <taxon>Polychaeta</taxon>
        <taxon>Sedentaria</taxon>
        <taxon>Canalipalpata</taxon>
        <taxon>Terebellida</taxon>
        <taxon>Terebelliformia</taxon>
        <taxon>Alvinellidae</taxon>
        <taxon>Paralvinella</taxon>
    </lineage>
</organism>
<keyword evidence="3 4" id="KW-0040">ANK repeat</keyword>
<dbReference type="EMBL" id="JAODUP010001184">
    <property type="protein sequence ID" value="KAK2141007.1"/>
    <property type="molecule type" value="Genomic_DNA"/>
</dbReference>
<dbReference type="Gene3D" id="1.10.750.20">
    <property type="entry name" value="SOCS box"/>
    <property type="match status" value="1"/>
</dbReference>
<dbReference type="PANTHER" id="PTHR24136">
    <property type="entry name" value="SOWAH (DROSOPHILA) HOMOLOG"/>
    <property type="match status" value="1"/>
</dbReference>
<keyword evidence="2" id="KW-0677">Repeat</keyword>
<dbReference type="SUPFAM" id="SSF48403">
    <property type="entry name" value="Ankyrin repeat"/>
    <property type="match status" value="1"/>
</dbReference>
<feature type="repeat" description="ANK" evidence="4">
    <location>
        <begin position="64"/>
        <end position="96"/>
    </location>
</feature>
<dbReference type="InterPro" id="IPR051573">
    <property type="entry name" value="Ankyrin-SOCS_box_domain"/>
</dbReference>
<dbReference type="PROSITE" id="PS50088">
    <property type="entry name" value="ANK_REPEAT"/>
    <property type="match status" value="3"/>
</dbReference>
<dbReference type="PRINTS" id="PR01415">
    <property type="entry name" value="ANKYRIN"/>
</dbReference>
<dbReference type="Pfam" id="PF12796">
    <property type="entry name" value="Ank_2"/>
    <property type="match status" value="1"/>
</dbReference>
<name>A0AAD9MP98_9ANNE</name>
<dbReference type="Gene3D" id="1.25.40.20">
    <property type="entry name" value="Ankyrin repeat-containing domain"/>
    <property type="match status" value="2"/>
</dbReference>
<dbReference type="SUPFAM" id="SSF158235">
    <property type="entry name" value="SOCS box-like"/>
    <property type="match status" value="1"/>
</dbReference>
<dbReference type="Pfam" id="PF07525">
    <property type="entry name" value="SOCS_box"/>
    <property type="match status" value="1"/>
</dbReference>
<feature type="repeat" description="ANK" evidence="4">
    <location>
        <begin position="149"/>
        <end position="181"/>
    </location>
</feature>
<evidence type="ECO:0000313" key="7">
    <source>
        <dbReference type="Proteomes" id="UP001208570"/>
    </source>
</evidence>
<dbReference type="Pfam" id="PF00023">
    <property type="entry name" value="Ank"/>
    <property type="match status" value="1"/>
</dbReference>
<feature type="domain" description="SOCS box" evidence="5">
    <location>
        <begin position="200"/>
        <end position="247"/>
    </location>
</feature>
<keyword evidence="7" id="KW-1185">Reference proteome</keyword>
<dbReference type="GO" id="GO:0045732">
    <property type="term" value="P:positive regulation of protein catabolic process"/>
    <property type="evidence" value="ECO:0007669"/>
    <property type="project" value="TreeGrafter"/>
</dbReference>
<dbReference type="SMART" id="SM00248">
    <property type="entry name" value="ANK"/>
    <property type="match status" value="4"/>
</dbReference>
<dbReference type="GO" id="GO:0016567">
    <property type="term" value="P:protein ubiquitination"/>
    <property type="evidence" value="ECO:0007669"/>
    <property type="project" value="TreeGrafter"/>
</dbReference>
<reference evidence="6" key="1">
    <citation type="journal article" date="2023" name="Mol. Biol. Evol.">
        <title>Third-Generation Sequencing Reveals the Adaptive Role of the Epigenome in Three Deep-Sea Polychaetes.</title>
        <authorList>
            <person name="Perez M."/>
            <person name="Aroh O."/>
            <person name="Sun Y."/>
            <person name="Lan Y."/>
            <person name="Juniper S.K."/>
            <person name="Young C.R."/>
            <person name="Angers B."/>
            <person name="Qian P.Y."/>
        </authorList>
    </citation>
    <scope>NUCLEOTIDE SEQUENCE</scope>
    <source>
        <strain evidence="6">P08H-3</strain>
    </source>
</reference>
<dbReference type="PANTHER" id="PTHR24136:SF15">
    <property type="entry name" value="ANK_REP_REGION DOMAIN-CONTAINING PROTEIN"/>
    <property type="match status" value="1"/>
</dbReference>
<protein>
    <recommendedName>
        <fullName evidence="5">SOCS box domain-containing protein</fullName>
    </recommendedName>
</protein>
<dbReference type="AlphaFoldDB" id="A0AAD9MP98"/>
<dbReference type="InterPro" id="IPR002110">
    <property type="entry name" value="Ankyrin_rpt"/>
</dbReference>
<evidence type="ECO:0000256" key="1">
    <source>
        <dbReference type="ARBA" id="ARBA00005949"/>
    </source>
</evidence>
<comment type="caution">
    <text evidence="6">The sequence shown here is derived from an EMBL/GenBank/DDBJ whole genome shotgun (WGS) entry which is preliminary data.</text>
</comment>
<dbReference type="PROSITE" id="PS50297">
    <property type="entry name" value="ANK_REP_REGION"/>
    <property type="match status" value="3"/>
</dbReference>
<dbReference type="SMART" id="SM00969">
    <property type="entry name" value="SOCS_box"/>
    <property type="match status" value="1"/>
</dbReference>
<evidence type="ECO:0000256" key="2">
    <source>
        <dbReference type="ARBA" id="ARBA00022737"/>
    </source>
</evidence>
<evidence type="ECO:0000256" key="4">
    <source>
        <dbReference type="PROSITE-ProRule" id="PRU00023"/>
    </source>
</evidence>
<dbReference type="InterPro" id="IPR036036">
    <property type="entry name" value="SOCS_box-like_dom_sf"/>
</dbReference>
<dbReference type="GO" id="GO:0035556">
    <property type="term" value="P:intracellular signal transduction"/>
    <property type="evidence" value="ECO:0007669"/>
    <property type="project" value="InterPro"/>
</dbReference>
<dbReference type="CDD" id="cd03716">
    <property type="entry name" value="SOCS_ASB_like"/>
    <property type="match status" value="1"/>
</dbReference>
<dbReference type="InterPro" id="IPR036770">
    <property type="entry name" value="Ankyrin_rpt-contain_sf"/>
</dbReference>
<evidence type="ECO:0000256" key="3">
    <source>
        <dbReference type="ARBA" id="ARBA00023043"/>
    </source>
</evidence>
<evidence type="ECO:0000313" key="6">
    <source>
        <dbReference type="EMBL" id="KAK2141007.1"/>
    </source>
</evidence>
<feature type="repeat" description="ANK" evidence="4">
    <location>
        <begin position="97"/>
        <end position="129"/>
    </location>
</feature>